<keyword evidence="2" id="KW-0812">Transmembrane</keyword>
<accession>A0ABD6FE16</accession>
<feature type="transmembrane region" description="Helical" evidence="2">
    <location>
        <begin position="66"/>
        <end position="85"/>
    </location>
</feature>
<name>A0ABD6FE16_9PSEU</name>
<evidence type="ECO:0008006" key="5">
    <source>
        <dbReference type="Google" id="ProtNLM"/>
    </source>
</evidence>
<feature type="transmembrane region" description="Helical" evidence="2">
    <location>
        <begin position="160"/>
        <end position="179"/>
    </location>
</feature>
<keyword evidence="2" id="KW-1133">Transmembrane helix</keyword>
<evidence type="ECO:0000313" key="3">
    <source>
        <dbReference type="EMBL" id="MFO7192132.1"/>
    </source>
</evidence>
<feature type="transmembrane region" description="Helical" evidence="2">
    <location>
        <begin position="122"/>
        <end position="140"/>
    </location>
</feature>
<reference evidence="3 4" key="1">
    <citation type="journal article" date="2021" name="BMC Genomics">
        <title>Genome-resolved metagenome and metatranscriptome analyses of thermophilic composting reveal key bacterial players and their metabolic interactions.</title>
        <authorList>
            <person name="Braga L.P.P."/>
            <person name="Pereira R.V."/>
            <person name="Martins L.F."/>
            <person name="Moura L.M.S."/>
            <person name="Sanchez F.B."/>
            <person name="Patane J.S.L."/>
            <person name="da Silva A.M."/>
            <person name="Setubal J.C."/>
        </authorList>
    </citation>
    <scope>NUCLEOTIDE SEQUENCE [LARGE SCALE GENOMIC DNA]</scope>
    <source>
        <strain evidence="3">ZC4RG45</strain>
    </source>
</reference>
<feature type="region of interest" description="Disordered" evidence="1">
    <location>
        <begin position="196"/>
        <end position="258"/>
    </location>
</feature>
<dbReference type="AlphaFoldDB" id="A0ABD6FE16"/>
<evidence type="ECO:0000256" key="1">
    <source>
        <dbReference type="SAM" id="MobiDB-lite"/>
    </source>
</evidence>
<feature type="compositionally biased region" description="Pro residues" evidence="1">
    <location>
        <begin position="214"/>
        <end position="227"/>
    </location>
</feature>
<dbReference type="EMBL" id="QGUI02000075">
    <property type="protein sequence ID" value="MFO7192132.1"/>
    <property type="molecule type" value="Genomic_DNA"/>
</dbReference>
<feature type="compositionally biased region" description="Pro residues" evidence="1">
    <location>
        <begin position="235"/>
        <end position="245"/>
    </location>
</feature>
<keyword evidence="2" id="KW-0472">Membrane</keyword>
<evidence type="ECO:0000256" key="2">
    <source>
        <dbReference type="SAM" id="Phobius"/>
    </source>
</evidence>
<feature type="transmembrane region" description="Helical" evidence="2">
    <location>
        <begin position="97"/>
        <end position="115"/>
    </location>
</feature>
<dbReference type="Proteomes" id="UP000249324">
    <property type="component" value="Unassembled WGS sequence"/>
</dbReference>
<feature type="transmembrane region" description="Helical" evidence="2">
    <location>
        <begin position="35"/>
        <end position="54"/>
    </location>
</feature>
<evidence type="ECO:0000313" key="4">
    <source>
        <dbReference type="Proteomes" id="UP000249324"/>
    </source>
</evidence>
<sequence length="258" mass="27514">MLGVTLWRLLIVAFALIGVIAAVQQDGNPWPGLSLQASLFTAIVYGVLMLWPLFTLGRSHEPPSAWIRGGTAVLLLLVMSVYMTLLDGDLSETWSLFEHLLTPLVVFADACFVGASAARMKWWFPFTWVSLPLAYLIYYIADDLKMYGGMLRPDSDKFFVYVPVLLVVTIALGFVVFGLGKLRGLVATSAVTPGGGQAPFGGPAPQRWGTAPQPGMPPAGPQPPAGRPAPQGGQPYPPQPVPPSGGFPGPQHLPGGPR</sequence>
<proteinExistence type="predicted"/>
<gene>
    <name evidence="3" type="ORF">DIU77_007815</name>
</gene>
<feature type="compositionally biased region" description="Low complexity" evidence="1">
    <location>
        <begin position="200"/>
        <end position="213"/>
    </location>
</feature>
<protein>
    <recommendedName>
        <fullName evidence="5">Integral membrane protein</fullName>
    </recommendedName>
</protein>
<organism evidence="3 4">
    <name type="scientific">Thermocrispum agreste</name>
    <dbReference type="NCBI Taxonomy" id="37925"/>
    <lineage>
        <taxon>Bacteria</taxon>
        <taxon>Bacillati</taxon>
        <taxon>Actinomycetota</taxon>
        <taxon>Actinomycetes</taxon>
        <taxon>Pseudonocardiales</taxon>
        <taxon>Pseudonocardiaceae</taxon>
        <taxon>Thermocrispum</taxon>
    </lineage>
</organism>
<comment type="caution">
    <text evidence="3">The sequence shown here is derived from an EMBL/GenBank/DDBJ whole genome shotgun (WGS) entry which is preliminary data.</text>
</comment>